<evidence type="ECO:0000313" key="2">
    <source>
        <dbReference type="EMBL" id="GCE00609.1"/>
    </source>
</evidence>
<dbReference type="EMBL" id="BIFH01000041">
    <property type="protein sequence ID" value="GCE00609.1"/>
    <property type="molecule type" value="Genomic_DNA"/>
</dbReference>
<evidence type="ECO:0000259" key="1">
    <source>
        <dbReference type="Pfam" id="PF12802"/>
    </source>
</evidence>
<dbReference type="Pfam" id="PF12802">
    <property type="entry name" value="MarR_2"/>
    <property type="match status" value="1"/>
</dbReference>
<proteinExistence type="predicted"/>
<gene>
    <name evidence="2" type="ORF">EHYA_08335</name>
</gene>
<sequence>MSPSRDGHARRGDRSGLRYILSTRELGRRALVTAGAISQRVARAEREGLVTRHPGTGRPRTLQVAPTAAGHDLVEATVDQVLLREAELIEGLTPDQRQQPTELLHLLPTDVQRRVGDDRVTHVGGEA</sequence>
<dbReference type="Proteomes" id="UP000286931">
    <property type="component" value="Unassembled WGS sequence"/>
</dbReference>
<evidence type="ECO:0000313" key="3">
    <source>
        <dbReference type="Proteomes" id="UP000286931"/>
    </source>
</evidence>
<accession>A0A401Z193</accession>
<organism evidence="2 3">
    <name type="scientific">Embleya hyalina</name>
    <dbReference type="NCBI Taxonomy" id="516124"/>
    <lineage>
        <taxon>Bacteria</taxon>
        <taxon>Bacillati</taxon>
        <taxon>Actinomycetota</taxon>
        <taxon>Actinomycetes</taxon>
        <taxon>Kitasatosporales</taxon>
        <taxon>Streptomycetaceae</taxon>
        <taxon>Embleya</taxon>
    </lineage>
</organism>
<dbReference type="Gene3D" id="1.10.10.10">
    <property type="entry name" value="Winged helix-like DNA-binding domain superfamily/Winged helix DNA-binding domain"/>
    <property type="match status" value="1"/>
</dbReference>
<dbReference type="InterPro" id="IPR000835">
    <property type="entry name" value="HTH_MarR-typ"/>
</dbReference>
<comment type="caution">
    <text evidence="2">The sequence shown here is derived from an EMBL/GenBank/DDBJ whole genome shotgun (WGS) entry which is preliminary data.</text>
</comment>
<protein>
    <recommendedName>
        <fullName evidence="1">HTH marR-type domain-containing protein</fullName>
    </recommendedName>
</protein>
<dbReference type="SUPFAM" id="SSF46785">
    <property type="entry name" value="Winged helix' DNA-binding domain"/>
    <property type="match status" value="1"/>
</dbReference>
<feature type="domain" description="HTH marR-type" evidence="1">
    <location>
        <begin position="21"/>
        <end position="58"/>
    </location>
</feature>
<dbReference type="InterPro" id="IPR036390">
    <property type="entry name" value="WH_DNA-bd_sf"/>
</dbReference>
<keyword evidence="3" id="KW-1185">Reference proteome</keyword>
<dbReference type="InterPro" id="IPR036388">
    <property type="entry name" value="WH-like_DNA-bd_sf"/>
</dbReference>
<reference evidence="2 3" key="1">
    <citation type="submission" date="2018-12" db="EMBL/GenBank/DDBJ databases">
        <title>Draft genome sequence of Embleya hyalina NBRC 13850T.</title>
        <authorList>
            <person name="Komaki H."/>
            <person name="Hosoyama A."/>
            <person name="Kimura A."/>
            <person name="Ichikawa N."/>
            <person name="Tamura T."/>
        </authorList>
    </citation>
    <scope>NUCLEOTIDE SEQUENCE [LARGE SCALE GENOMIC DNA]</scope>
    <source>
        <strain evidence="2 3">NBRC 13850</strain>
    </source>
</reference>
<name>A0A401Z193_9ACTN</name>
<dbReference type="AlphaFoldDB" id="A0A401Z193"/>